<sequence>MLLCIGKLNTPMADHLLKLRAQHHHPPTKAALLKIRRLVRAFVSKHLGRAAMALGGATAMLLGLLSEKAGGGVELSRKLRQKQRGRDNKDPPCICGGCVEMRLNLLPPTWPSPSPWPEMTTVMEPLEAGSYCSYYDPSWNTAIPAELQLPPIGRYLEWPDEERQMEEEDDEEEDGGGCNEIDSLAERFIARCHERFMLEKQESYRRYQEMLARSL</sequence>
<protein>
    <submittedName>
        <fullName evidence="1">Uncharacterized protein</fullName>
    </submittedName>
</protein>
<dbReference type="EMBL" id="OZ075118">
    <property type="protein sequence ID" value="CAL5090746.1"/>
    <property type="molecule type" value="Genomic_DNA"/>
</dbReference>
<gene>
    <name evidence="1" type="ORF">URODEC1_LOCUS113987</name>
</gene>
<evidence type="ECO:0000313" key="2">
    <source>
        <dbReference type="Proteomes" id="UP001497457"/>
    </source>
</evidence>
<evidence type="ECO:0000313" key="1">
    <source>
        <dbReference type="EMBL" id="CAL5090746.1"/>
    </source>
</evidence>
<dbReference type="Proteomes" id="UP001497457">
    <property type="component" value="Chromosome 8b"/>
</dbReference>
<accession>A0ABC9GCP8</accession>
<reference evidence="1" key="1">
    <citation type="submission" date="2024-10" db="EMBL/GenBank/DDBJ databases">
        <authorList>
            <person name="Ryan C."/>
        </authorList>
    </citation>
    <scope>NUCLEOTIDE SEQUENCE [LARGE SCALE GENOMIC DNA]</scope>
</reference>
<dbReference type="Pfam" id="PF05553">
    <property type="entry name" value="DUF761"/>
    <property type="match status" value="1"/>
</dbReference>
<name>A0ABC9GCP8_9POAL</name>
<keyword evidence="2" id="KW-1185">Reference proteome</keyword>
<proteinExistence type="predicted"/>
<dbReference type="AlphaFoldDB" id="A0ABC9GCP8"/>
<organism evidence="1 2">
    <name type="scientific">Urochloa decumbens</name>
    <dbReference type="NCBI Taxonomy" id="240449"/>
    <lineage>
        <taxon>Eukaryota</taxon>
        <taxon>Viridiplantae</taxon>
        <taxon>Streptophyta</taxon>
        <taxon>Embryophyta</taxon>
        <taxon>Tracheophyta</taxon>
        <taxon>Spermatophyta</taxon>
        <taxon>Magnoliopsida</taxon>
        <taxon>Liliopsida</taxon>
        <taxon>Poales</taxon>
        <taxon>Poaceae</taxon>
        <taxon>PACMAD clade</taxon>
        <taxon>Panicoideae</taxon>
        <taxon>Panicodae</taxon>
        <taxon>Paniceae</taxon>
        <taxon>Melinidinae</taxon>
        <taxon>Urochloa</taxon>
    </lineage>
</organism>
<dbReference type="PANTHER" id="PTHR33450">
    <property type="entry name" value="EMB|CAB67623.1-RELATED"/>
    <property type="match status" value="1"/>
</dbReference>
<dbReference type="PANTHER" id="PTHR33450:SF39">
    <property type="entry name" value="OS09G0279200 PROTEIN"/>
    <property type="match status" value="1"/>
</dbReference>
<dbReference type="InterPro" id="IPR008480">
    <property type="entry name" value="DUF761_pln"/>
</dbReference>